<dbReference type="PROSITE" id="PS51272">
    <property type="entry name" value="SLH"/>
    <property type="match status" value="1"/>
</dbReference>
<dbReference type="InterPro" id="IPR017853">
    <property type="entry name" value="GH"/>
</dbReference>
<dbReference type="SUPFAM" id="SSF51445">
    <property type="entry name" value="(Trans)glycosidases"/>
    <property type="match status" value="1"/>
</dbReference>
<feature type="domain" description="SLH" evidence="1">
    <location>
        <begin position="289"/>
        <end position="350"/>
    </location>
</feature>
<dbReference type="Pfam" id="PF08924">
    <property type="entry name" value="Rv2525c_GlyHyd-like"/>
    <property type="match status" value="1"/>
</dbReference>
<proteinExistence type="predicted"/>
<sequence>MNVIARAVDTTVSLSGAQARALQRQGIAAVGRYLGRKTHGWAKAITPAEARAITDAGLKIFSIWESNPTRAGYFTRAQGVSDARQAVEEARWVGQPGGSTIYFTVDYDAAPADLPAISAYLDGVREGLAGAYRLGVYGGLLVIHSVSADHYWQTIAWSRGELSAKADVYQIEVDTVLAGMDVDIDNIYRDPGWWTVALYPAIHAEVEGKDMAAIVVNGSTYVLYTALDLLGTPYHLVTENGRYTGMMNIDGVNVQGVLYDGATYIPWTALAPNIQAQPLPGGGWNFVLPKPPATDVAPTDPLAAAITFSLQHGLMTNDPGGAFHPERPVTRGELATALLRLYNTLKFNGG</sequence>
<organism evidence="2 3">
    <name type="scientific">Alicyclobacillus macrosporangiidus</name>
    <dbReference type="NCBI Taxonomy" id="392015"/>
    <lineage>
        <taxon>Bacteria</taxon>
        <taxon>Bacillati</taxon>
        <taxon>Bacillota</taxon>
        <taxon>Bacilli</taxon>
        <taxon>Bacillales</taxon>
        <taxon>Alicyclobacillaceae</taxon>
        <taxon>Alicyclobacillus</taxon>
    </lineage>
</organism>
<keyword evidence="3" id="KW-1185">Reference proteome</keyword>
<dbReference type="Proteomes" id="UP000183508">
    <property type="component" value="Unassembled WGS sequence"/>
</dbReference>
<dbReference type="InterPro" id="IPR001119">
    <property type="entry name" value="SLH_dom"/>
</dbReference>
<evidence type="ECO:0000313" key="3">
    <source>
        <dbReference type="Proteomes" id="UP000183508"/>
    </source>
</evidence>
<dbReference type="STRING" id="392015.SAMN05421543_10812"/>
<dbReference type="Pfam" id="PF00395">
    <property type="entry name" value="SLH"/>
    <property type="match status" value="1"/>
</dbReference>
<dbReference type="EMBL" id="FPBV01000008">
    <property type="protein sequence ID" value="SFU78277.1"/>
    <property type="molecule type" value="Genomic_DNA"/>
</dbReference>
<accession>A0A1I7IZD8</accession>
<evidence type="ECO:0000313" key="2">
    <source>
        <dbReference type="EMBL" id="SFU78277.1"/>
    </source>
</evidence>
<protein>
    <submittedName>
        <fullName evidence="2">S-layer homology domain-containing protein</fullName>
    </submittedName>
</protein>
<dbReference type="eggNOG" id="COG3409">
    <property type="taxonomic scope" value="Bacteria"/>
</dbReference>
<gene>
    <name evidence="2" type="ORF">SAMN05421543_10812</name>
</gene>
<dbReference type="AlphaFoldDB" id="A0A1I7IZD8"/>
<dbReference type="InterPro" id="IPR015020">
    <property type="entry name" value="Rv2525c-like_Glyco_Hydro-like"/>
</dbReference>
<dbReference type="RefSeq" id="WP_074951649.1">
    <property type="nucleotide sequence ID" value="NZ_FPBV01000008.1"/>
</dbReference>
<dbReference type="Gene3D" id="3.20.20.80">
    <property type="entry name" value="Glycosidases"/>
    <property type="match status" value="1"/>
</dbReference>
<evidence type="ECO:0000259" key="1">
    <source>
        <dbReference type="PROSITE" id="PS51272"/>
    </source>
</evidence>
<reference evidence="3" key="1">
    <citation type="submission" date="2016-10" db="EMBL/GenBank/DDBJ databases">
        <authorList>
            <person name="Varghese N."/>
        </authorList>
    </citation>
    <scope>NUCLEOTIDE SEQUENCE [LARGE SCALE GENOMIC DNA]</scope>
    <source>
        <strain evidence="3">DSM 17980</strain>
    </source>
</reference>
<name>A0A1I7IZD8_9BACL</name>